<dbReference type="GeneID" id="94552020"/>
<dbReference type="InterPro" id="IPR013221">
    <property type="entry name" value="Mur_ligase_cen"/>
</dbReference>
<dbReference type="HAMAP" id="MF_02214">
    <property type="entry name" value="Lipid_II_synth_MurT"/>
    <property type="match status" value="1"/>
</dbReference>
<feature type="binding site" evidence="2">
    <location>
        <position position="208"/>
    </location>
    <ligand>
        <name>Zn(2+)</name>
        <dbReference type="ChEBI" id="CHEBI:29105"/>
    </ligand>
</feature>
<dbReference type="SUPFAM" id="SSF53623">
    <property type="entry name" value="MurD-like peptide ligases, catalytic domain"/>
    <property type="match status" value="1"/>
</dbReference>
<dbReference type="Proteomes" id="UP000501830">
    <property type="component" value="Chromosome"/>
</dbReference>
<reference evidence="5 6" key="1">
    <citation type="journal article" date="2017" name="Int. J. Syst. Evol. Microbiol.">
        <title>Jeotgalibaca porci sp. nov. and Jeotgalibaca arthritidis sp. nov., isolated from pigs, and emended description of the genus Jeotgalibaca.</title>
        <authorList>
            <person name="Zamora L."/>
            <person name="Perez-Sancho M."/>
            <person name="Dominguez L."/>
            <person name="Fernandez-Garayzabal J.F."/>
            <person name="Vela A.I."/>
        </authorList>
    </citation>
    <scope>NUCLEOTIDE SEQUENCE [LARGE SCALE GENOMIC DNA]</scope>
    <source>
        <strain evidence="5 6">CCUG 69148</strain>
    </source>
</reference>
<comment type="catalytic activity">
    <reaction evidence="2">
        <text>beta-D-GlcNAc-(1-&gt;4)-Mur2Ac(oyl-L-Ala-gamma-D-O-P-Glu-L-Lys-D-Ala-D-Ala)-di-trans,octa-cis-undecaprenyl diphosphate + NH4(+) = beta-D-GlcNAc-(1-&gt;4)-Mur2Ac(oyl-L-Ala-D-isoglutaminyl-L-Lys-D-Ala-D-Ala)-di-trans,octa-cis-undecaprenyl diphosphate + phosphate + H(+)</text>
        <dbReference type="Rhea" id="RHEA:57932"/>
        <dbReference type="ChEBI" id="CHEBI:15378"/>
        <dbReference type="ChEBI" id="CHEBI:28938"/>
        <dbReference type="ChEBI" id="CHEBI:43474"/>
        <dbReference type="ChEBI" id="CHEBI:62233"/>
        <dbReference type="ChEBI" id="CHEBI:143132"/>
    </reaction>
</comment>
<dbReference type="EC" id="6.3.5.13" evidence="2"/>
<evidence type="ECO:0000256" key="1">
    <source>
        <dbReference type="ARBA" id="ARBA00004752"/>
    </source>
</evidence>
<organism evidence="5 6">
    <name type="scientific">Jeotgalibaca porci</name>
    <dbReference type="NCBI Taxonomy" id="1868793"/>
    <lineage>
        <taxon>Bacteria</taxon>
        <taxon>Bacillati</taxon>
        <taxon>Bacillota</taxon>
        <taxon>Bacilli</taxon>
        <taxon>Lactobacillales</taxon>
        <taxon>Carnobacteriaceae</taxon>
        <taxon>Jeotgalibaca</taxon>
    </lineage>
</organism>
<evidence type="ECO:0000313" key="6">
    <source>
        <dbReference type="Proteomes" id="UP000501830"/>
    </source>
</evidence>
<comment type="similarity">
    <text evidence="2">Belongs to the MurCDEF family. MurT subfamily.</text>
</comment>
<dbReference type="GO" id="GO:0071555">
    <property type="term" value="P:cell wall organization"/>
    <property type="evidence" value="ECO:0007669"/>
    <property type="project" value="UniProtKB-KW"/>
</dbReference>
<evidence type="ECO:0000259" key="4">
    <source>
        <dbReference type="Pfam" id="PF08353"/>
    </source>
</evidence>
<comment type="function">
    <text evidence="2">The lipid II isoglutaminyl synthase complex catalyzes the formation of alpha-D-isoglutamine in the cell wall lipid II stem peptide. The MurT subunit catalyzes the ATP-dependent amidation of D-glutamate residue of lipid II, converting it to an isoglutamine residue.</text>
</comment>
<keyword evidence="2" id="KW-0133">Cell shape</keyword>
<accession>A0A6G7WFD2</accession>
<keyword evidence="2" id="KW-0862">Zinc</keyword>
<feature type="domain" description="Mur ligase central" evidence="3">
    <location>
        <begin position="54"/>
        <end position="280"/>
    </location>
</feature>
<feature type="domain" description="Lipid II isoglutaminyl synthase (glutamine-hydrolyzing) subunit MurT C-terminal" evidence="4">
    <location>
        <begin position="319"/>
        <end position="428"/>
    </location>
</feature>
<dbReference type="EMBL" id="CP049889">
    <property type="protein sequence ID" value="QIK50917.1"/>
    <property type="molecule type" value="Genomic_DNA"/>
</dbReference>
<evidence type="ECO:0000313" key="5">
    <source>
        <dbReference type="EMBL" id="QIK50917.1"/>
    </source>
</evidence>
<feature type="binding site" evidence="2">
    <location>
        <position position="230"/>
    </location>
    <ligand>
        <name>Zn(2+)</name>
        <dbReference type="ChEBI" id="CHEBI:29105"/>
    </ligand>
</feature>
<keyword evidence="2" id="KW-0479">Metal-binding</keyword>
<name>A0A6G7WFD2_9LACT</name>
<dbReference type="AlphaFoldDB" id="A0A6G7WFD2"/>
<comment type="catalytic activity">
    <reaction evidence="2">
        <text>beta-D-GlcNAc-(1-&gt;4)-Mur2Ac(oyl-L-Ala-gamma-D-Glu-L-Lys-D-Ala-D-Ala)-di-trans,octa-cis-undecaprenyl diphosphate + L-glutamine + ATP + H2O = beta-D-GlcNAc-(1-&gt;4)-Mur2Ac(oyl-L-Ala-D-isoglutaminyl-L-Lys-D-Ala-D-Ala)-di-trans,octa-cis-undecaprenyl diphosphate + L-glutamate + ADP + phosphate + H(+)</text>
        <dbReference type="Rhea" id="RHEA:57928"/>
        <dbReference type="ChEBI" id="CHEBI:15377"/>
        <dbReference type="ChEBI" id="CHEBI:15378"/>
        <dbReference type="ChEBI" id="CHEBI:29985"/>
        <dbReference type="ChEBI" id="CHEBI:30616"/>
        <dbReference type="ChEBI" id="CHEBI:43474"/>
        <dbReference type="ChEBI" id="CHEBI:58359"/>
        <dbReference type="ChEBI" id="CHEBI:60033"/>
        <dbReference type="ChEBI" id="CHEBI:62233"/>
        <dbReference type="ChEBI" id="CHEBI:456216"/>
        <dbReference type="EC" id="6.3.5.13"/>
    </reaction>
</comment>
<dbReference type="InterPro" id="IPR013564">
    <property type="entry name" value="MurT_C"/>
</dbReference>
<feature type="binding site" evidence="2">
    <location>
        <position position="227"/>
    </location>
    <ligand>
        <name>Zn(2+)</name>
        <dbReference type="ChEBI" id="CHEBI:29105"/>
    </ligand>
</feature>
<feature type="active site" evidence="2">
    <location>
        <position position="355"/>
    </location>
</feature>
<evidence type="ECO:0000256" key="2">
    <source>
        <dbReference type="HAMAP-Rule" id="MF_02214"/>
    </source>
</evidence>
<dbReference type="GO" id="GO:0016881">
    <property type="term" value="F:acid-amino acid ligase activity"/>
    <property type="evidence" value="ECO:0007669"/>
    <property type="project" value="InterPro"/>
</dbReference>
<keyword evidence="2" id="KW-0067">ATP-binding</keyword>
<keyword evidence="2 5" id="KW-0436">Ligase</keyword>
<dbReference type="PANTHER" id="PTHR23135">
    <property type="entry name" value="MUR LIGASE FAMILY MEMBER"/>
    <property type="match status" value="1"/>
</dbReference>
<dbReference type="RefSeq" id="WP_166061958.1">
    <property type="nucleotide sequence ID" value="NZ_CP049889.1"/>
</dbReference>
<dbReference type="KEGG" id="jpo:G7058_01940"/>
<comment type="pathway">
    <text evidence="1 2">Cell wall biogenesis; peptidoglycan biosynthesis.</text>
</comment>
<dbReference type="GO" id="GO:0009252">
    <property type="term" value="P:peptidoglycan biosynthetic process"/>
    <property type="evidence" value="ECO:0007669"/>
    <property type="project" value="UniProtKB-UniRule"/>
</dbReference>
<keyword evidence="6" id="KW-1185">Reference proteome</keyword>
<proteinExistence type="inferred from homology"/>
<comment type="subunit">
    <text evidence="2">Forms a heterodimer with GatD.</text>
</comment>
<keyword evidence="2" id="KW-0573">Peptidoglycan synthesis</keyword>
<dbReference type="GO" id="GO:0005524">
    <property type="term" value="F:ATP binding"/>
    <property type="evidence" value="ECO:0007669"/>
    <property type="project" value="UniProtKB-UniRule"/>
</dbReference>
<protein>
    <recommendedName>
        <fullName evidence="2">Lipid II isoglutaminyl synthase (glutamine-hydrolyzing) subunit MurT</fullName>
        <ecNumber evidence="2">6.3.5.13</ecNumber>
    </recommendedName>
</protein>
<keyword evidence="2" id="KW-0961">Cell wall biogenesis/degradation</keyword>
<comment type="catalytic activity">
    <reaction evidence="2">
        <text>beta-D-GlcNAc-(1-&gt;4)-Mur2Ac(oyl-L-Ala-gamma-D-Glu-L-Lys-D-Ala-D-Ala)-di-trans,octa-cis-undecaprenyl diphosphate + ATP = beta-D-GlcNAc-(1-&gt;4)-Mur2Ac(oyl-L-Ala-gamma-D-O-P-Glu-L-Lys-D-Ala-D-Ala)-di-trans,octa-cis-undecaprenyl diphosphate + ADP</text>
        <dbReference type="Rhea" id="RHEA:59488"/>
        <dbReference type="ChEBI" id="CHEBI:30616"/>
        <dbReference type="ChEBI" id="CHEBI:60033"/>
        <dbReference type="ChEBI" id="CHEBI:143132"/>
        <dbReference type="ChEBI" id="CHEBI:456216"/>
    </reaction>
</comment>
<dbReference type="GO" id="GO:0140282">
    <property type="term" value="F:carbon-nitrogen ligase activity on lipid II"/>
    <property type="evidence" value="ECO:0007669"/>
    <property type="project" value="UniProtKB-UniRule"/>
</dbReference>
<dbReference type="UniPathway" id="UPA00219"/>
<dbReference type="GO" id="GO:0008360">
    <property type="term" value="P:regulation of cell shape"/>
    <property type="evidence" value="ECO:0007669"/>
    <property type="project" value="UniProtKB-KW"/>
</dbReference>
<dbReference type="Pfam" id="PF08245">
    <property type="entry name" value="Mur_ligase_M"/>
    <property type="match status" value="1"/>
</dbReference>
<evidence type="ECO:0000259" key="3">
    <source>
        <dbReference type="Pfam" id="PF08245"/>
    </source>
</evidence>
<feature type="binding site" evidence="2">
    <location>
        <position position="205"/>
    </location>
    <ligand>
        <name>Zn(2+)</name>
        <dbReference type="ChEBI" id="CHEBI:29105"/>
    </ligand>
</feature>
<sequence>MGIRGSVAVTVGKGTQWALRTFTKGGTSLPGKLAAKIDPSVLAHLANEYEVVIITGTNGKTLTTSLAFHVLQQKFPDILTNPTGANMAQGIISTFLEKRSKNGKKVAILEVDEASLVHVTKHIKPRIIVNTNVFRDQMDRFGEIYTIYDKMVEGAALAPEAIILANGDSPMFNSRDLVNPSIYFGFNHEEDGETMAHYNTDGVLCPKCDSILHYKFNTYANLGKYYCPKCDFKRPELKYEVSSIEHLDYNSSTFHIDGHPFKINIAGLYNIYNALAAYAIGREFGLTPEEIQAGFSATEQKFGRQETIKIGEKLVILNLIKNPVGLNQIIALLDYEKDPFSIGVVLNDRPADGTDVSWIWDGEFEKLNDFTIPYVGVSGIRREEMALRLKVAGVPEETMVTTDSIETLIDSLKDAPTEKIYLMATYTAVLNLRKALAEKGYIQERMK</sequence>
<dbReference type="Pfam" id="PF08353">
    <property type="entry name" value="MurT_C"/>
    <property type="match status" value="1"/>
</dbReference>
<dbReference type="GO" id="GO:0008270">
    <property type="term" value="F:zinc ion binding"/>
    <property type="evidence" value="ECO:0007669"/>
    <property type="project" value="UniProtKB-UniRule"/>
</dbReference>
<dbReference type="PANTHER" id="PTHR23135:SF7">
    <property type="entry name" value="LIPID II ISOGLUTAMINYL SYNTHASE (GLUTAMINE-HYDROLYZING) SUBUNIT MURT"/>
    <property type="match status" value="1"/>
</dbReference>
<dbReference type="InterPro" id="IPR036565">
    <property type="entry name" value="Mur-like_cat_sf"/>
</dbReference>
<dbReference type="InterPro" id="IPR043703">
    <property type="entry name" value="Lipid_II_synth_MurT"/>
</dbReference>
<gene>
    <name evidence="2" type="primary">murT</name>
    <name evidence="5" type="ORF">G7058_01940</name>
</gene>
<dbReference type="Gene3D" id="3.40.1190.10">
    <property type="entry name" value="Mur-like, catalytic domain"/>
    <property type="match status" value="1"/>
</dbReference>
<keyword evidence="2" id="KW-0547">Nucleotide-binding</keyword>